<dbReference type="EMBL" id="HBUE01036750">
    <property type="protein sequence ID" value="CAG6459025.1"/>
    <property type="molecule type" value="Transcribed_RNA"/>
</dbReference>
<evidence type="ECO:0000313" key="2">
    <source>
        <dbReference type="EMBL" id="CAG6459023.1"/>
    </source>
</evidence>
<accession>A0A8D8AKN8</accession>
<dbReference type="AlphaFoldDB" id="A0A8D8AKN8"/>
<dbReference type="EMBL" id="HBUE01252890">
    <property type="protein sequence ID" value="CAG6555104.1"/>
    <property type="molecule type" value="Transcribed_RNA"/>
</dbReference>
<dbReference type="EMBL" id="HBUE01036753">
    <property type="protein sequence ID" value="CAG6459028.1"/>
    <property type="molecule type" value="Transcribed_RNA"/>
</dbReference>
<proteinExistence type="predicted"/>
<name>A0A8D8AKN8_CULPI</name>
<dbReference type="EMBL" id="HBUE01252891">
    <property type="protein sequence ID" value="CAG6555105.1"/>
    <property type="molecule type" value="Transcribed_RNA"/>
</dbReference>
<feature type="region of interest" description="Disordered" evidence="1">
    <location>
        <begin position="52"/>
        <end position="73"/>
    </location>
</feature>
<dbReference type="EMBL" id="HBUE01147966">
    <property type="protein sequence ID" value="CAG6503842.1"/>
    <property type="molecule type" value="Transcribed_RNA"/>
</dbReference>
<reference evidence="2" key="1">
    <citation type="submission" date="2021-05" db="EMBL/GenBank/DDBJ databases">
        <authorList>
            <person name="Alioto T."/>
            <person name="Alioto T."/>
            <person name="Gomez Garrido J."/>
        </authorList>
    </citation>
    <scope>NUCLEOTIDE SEQUENCE</scope>
</reference>
<dbReference type="EMBL" id="HBUE01036749">
    <property type="protein sequence ID" value="CAG6459023.1"/>
    <property type="molecule type" value="Transcribed_RNA"/>
</dbReference>
<dbReference type="EMBL" id="HBUE01147967">
    <property type="protein sequence ID" value="CAG6503843.1"/>
    <property type="molecule type" value="Transcribed_RNA"/>
</dbReference>
<organism evidence="2">
    <name type="scientific">Culex pipiens</name>
    <name type="common">House mosquito</name>
    <dbReference type="NCBI Taxonomy" id="7175"/>
    <lineage>
        <taxon>Eukaryota</taxon>
        <taxon>Metazoa</taxon>
        <taxon>Ecdysozoa</taxon>
        <taxon>Arthropoda</taxon>
        <taxon>Hexapoda</taxon>
        <taxon>Insecta</taxon>
        <taxon>Pterygota</taxon>
        <taxon>Neoptera</taxon>
        <taxon>Endopterygota</taxon>
        <taxon>Diptera</taxon>
        <taxon>Nematocera</taxon>
        <taxon>Culicoidea</taxon>
        <taxon>Culicidae</taxon>
        <taxon>Culicinae</taxon>
        <taxon>Culicini</taxon>
        <taxon>Culex</taxon>
        <taxon>Culex</taxon>
    </lineage>
</organism>
<sequence>MSRPSIKSAVIRVEKSLDRNIRRVKFCVEKPCVAGEMALRGDPKINMLDRRTGEVRRSRSRSPVNQSDRRQQTLSERIEELSRRLDEVLLNRSRELERRNARSVMKPTRRWICWFHYRHGAQARKCEKQKGGNPDVPCIFFGEKNEVYARPQHN</sequence>
<protein>
    <submittedName>
        <fullName evidence="2">(northern house mosquito) hypothetical protein</fullName>
    </submittedName>
</protein>
<evidence type="ECO:0000256" key="1">
    <source>
        <dbReference type="SAM" id="MobiDB-lite"/>
    </source>
</evidence>